<evidence type="ECO:0000313" key="6">
    <source>
        <dbReference type="EnsemblProtists" id="EOD14051"/>
    </source>
</evidence>
<keyword evidence="2" id="KW-0150">Chloroplast</keyword>
<dbReference type="AlphaFoldDB" id="A0A0D3IS16"/>
<accession>A0A0D3IS16</accession>
<feature type="binding site" evidence="5">
    <location>
        <position position="95"/>
    </location>
    <ligand>
        <name>chlorophyll a</name>
        <dbReference type="ChEBI" id="CHEBI:58416"/>
        <label>1</label>
    </ligand>
</feature>
<dbReference type="EnsemblProtists" id="EOD14051">
    <property type="protein sequence ID" value="EOD14051"/>
    <property type="gene ID" value="EMIHUDRAFT_356694"/>
</dbReference>
<dbReference type="PaxDb" id="2903-EOD14051"/>
<dbReference type="Proteomes" id="UP000013827">
    <property type="component" value="Unassembled WGS sequence"/>
</dbReference>
<keyword evidence="5" id="KW-0148">Chlorophyll</keyword>
<reference evidence="7" key="1">
    <citation type="journal article" date="2013" name="Nature">
        <title>Pan genome of the phytoplankton Emiliania underpins its global distribution.</title>
        <authorList>
            <person name="Read B.A."/>
            <person name="Kegel J."/>
            <person name="Klute M.J."/>
            <person name="Kuo A."/>
            <person name="Lefebvre S.C."/>
            <person name="Maumus F."/>
            <person name="Mayer C."/>
            <person name="Miller J."/>
            <person name="Monier A."/>
            <person name="Salamov A."/>
            <person name="Young J."/>
            <person name="Aguilar M."/>
            <person name="Claverie J.M."/>
            <person name="Frickenhaus S."/>
            <person name="Gonzalez K."/>
            <person name="Herman E.K."/>
            <person name="Lin Y.C."/>
            <person name="Napier J."/>
            <person name="Ogata H."/>
            <person name="Sarno A.F."/>
            <person name="Shmutz J."/>
            <person name="Schroeder D."/>
            <person name="de Vargas C."/>
            <person name="Verret F."/>
            <person name="von Dassow P."/>
            <person name="Valentin K."/>
            <person name="Van de Peer Y."/>
            <person name="Wheeler G."/>
            <person name="Dacks J.B."/>
            <person name="Delwiche C.F."/>
            <person name="Dyhrman S.T."/>
            <person name="Glockner G."/>
            <person name="John U."/>
            <person name="Richards T."/>
            <person name="Worden A.Z."/>
            <person name="Zhang X."/>
            <person name="Grigoriev I.V."/>
            <person name="Allen A.E."/>
            <person name="Bidle K."/>
            <person name="Borodovsky M."/>
            <person name="Bowler C."/>
            <person name="Brownlee C."/>
            <person name="Cock J.M."/>
            <person name="Elias M."/>
            <person name="Gladyshev V.N."/>
            <person name="Groth M."/>
            <person name="Guda C."/>
            <person name="Hadaegh A."/>
            <person name="Iglesias-Rodriguez M.D."/>
            <person name="Jenkins J."/>
            <person name="Jones B.M."/>
            <person name="Lawson T."/>
            <person name="Leese F."/>
            <person name="Lindquist E."/>
            <person name="Lobanov A."/>
            <person name="Lomsadze A."/>
            <person name="Malik S.B."/>
            <person name="Marsh M.E."/>
            <person name="Mackinder L."/>
            <person name="Mock T."/>
            <person name="Mueller-Roeber B."/>
            <person name="Pagarete A."/>
            <person name="Parker M."/>
            <person name="Probert I."/>
            <person name="Quesneville H."/>
            <person name="Raines C."/>
            <person name="Rensing S.A."/>
            <person name="Riano-Pachon D.M."/>
            <person name="Richier S."/>
            <person name="Rokitta S."/>
            <person name="Shiraiwa Y."/>
            <person name="Soanes D.M."/>
            <person name="van der Giezen M."/>
            <person name="Wahlund T.M."/>
            <person name="Williams B."/>
            <person name="Wilson W."/>
            <person name="Wolfe G."/>
            <person name="Wurch L.L."/>
        </authorList>
    </citation>
    <scope>NUCLEOTIDE SEQUENCE</scope>
</reference>
<evidence type="ECO:0000256" key="4">
    <source>
        <dbReference type="ARBA" id="ARBA00022640"/>
    </source>
</evidence>
<dbReference type="InterPro" id="IPR001344">
    <property type="entry name" value="Chloro_AB-bd_pln"/>
</dbReference>
<sequence>MAALSLSTSALGLAHGVAPPRGSPSISMMAKATGKDTLIALAEEQQIPMGFWDPLKLADKDFWSEGNDATVGWLRHAEIKHGRVAMAAFVGFCVQSNGIHFPWDIKGGILGDAATALSYGDLSAIPAPVDQWAAVPTAGKLQILGTIAVLEFVGETMEPHYMRGGKPGFYPSLKDAAGGGKGNIPHPVPLDLYDPFGFLEGDSEEKKARGRNVEINNRRAAMLGIFGLICASKGLIVPGLDSLGIAQATAEPMSYFGPNDAGLPFVENMLKFDIASFGQPQ</sequence>
<dbReference type="InterPro" id="IPR022796">
    <property type="entry name" value="Chloroa_b-bind"/>
</dbReference>
<evidence type="ECO:0000256" key="5">
    <source>
        <dbReference type="PIRSR" id="PIRSR601344-1"/>
    </source>
</evidence>
<feature type="binding site" evidence="5">
    <location>
        <position position="83"/>
    </location>
    <ligand>
        <name>chlorophyll a</name>
        <dbReference type="ChEBI" id="CHEBI:58416"/>
        <label>1</label>
    </ligand>
</feature>
<dbReference type="OMA" id="WSEGNDA"/>
<organism evidence="6 7">
    <name type="scientific">Emiliania huxleyi (strain CCMP1516)</name>
    <dbReference type="NCBI Taxonomy" id="280463"/>
    <lineage>
        <taxon>Eukaryota</taxon>
        <taxon>Haptista</taxon>
        <taxon>Haptophyta</taxon>
        <taxon>Prymnesiophyceae</taxon>
        <taxon>Isochrysidales</taxon>
        <taxon>Noelaerhabdaceae</taxon>
        <taxon>Emiliania</taxon>
    </lineage>
</organism>
<dbReference type="KEGG" id="ehx:EMIHUDRAFT_356694"/>
<dbReference type="GeneID" id="17260192"/>
<feature type="binding site" description="axial binding residue" evidence="5">
    <location>
        <position position="41"/>
    </location>
    <ligand>
        <name>chlorophyll b</name>
        <dbReference type="ChEBI" id="CHEBI:61721"/>
        <label>1</label>
    </ligand>
    <ligandPart>
        <name>Mg</name>
        <dbReference type="ChEBI" id="CHEBI:25107"/>
    </ligandPart>
</feature>
<keyword evidence="4" id="KW-0934">Plastid</keyword>
<reference evidence="6" key="2">
    <citation type="submission" date="2024-10" db="UniProtKB">
        <authorList>
            <consortium name="EnsemblProtists"/>
        </authorList>
    </citation>
    <scope>IDENTIFICATION</scope>
</reference>
<evidence type="ECO:0000256" key="2">
    <source>
        <dbReference type="ARBA" id="ARBA00022528"/>
    </source>
</evidence>
<evidence type="ECO:0000256" key="1">
    <source>
        <dbReference type="ARBA" id="ARBA00004229"/>
    </source>
</evidence>
<comment type="subcellular location">
    <subcellularLocation>
        <location evidence="1">Plastid</location>
        <location evidence="1">Chloroplast</location>
    </subcellularLocation>
</comment>
<dbReference type="PANTHER" id="PTHR21649">
    <property type="entry name" value="CHLOROPHYLL A/B BINDING PROTEIN"/>
    <property type="match status" value="1"/>
</dbReference>
<dbReference type="HOGENOM" id="CLU_057943_4_0_1"/>
<dbReference type="SUPFAM" id="SSF103511">
    <property type="entry name" value="Chlorophyll a-b binding protein"/>
    <property type="match status" value="1"/>
</dbReference>
<dbReference type="GO" id="GO:0016168">
    <property type="term" value="F:chlorophyll binding"/>
    <property type="evidence" value="ECO:0007669"/>
    <property type="project" value="UniProtKB-KW"/>
</dbReference>
<proteinExistence type="predicted"/>
<dbReference type="GO" id="GO:0009507">
    <property type="term" value="C:chloroplast"/>
    <property type="evidence" value="ECO:0007669"/>
    <property type="project" value="UniProtKB-SubCell"/>
</dbReference>
<dbReference type="Gene3D" id="1.10.3460.10">
    <property type="entry name" value="Chlorophyll a/b binding protein domain"/>
    <property type="match status" value="1"/>
</dbReference>
<dbReference type="GO" id="GO:0009765">
    <property type="term" value="P:photosynthesis, light harvesting"/>
    <property type="evidence" value="ECO:0007669"/>
    <property type="project" value="InterPro"/>
</dbReference>
<name>A0A0D3IS16_EMIH1</name>
<evidence type="ECO:0000256" key="3">
    <source>
        <dbReference type="ARBA" id="ARBA00022531"/>
    </source>
</evidence>
<keyword evidence="3" id="KW-0602">Photosynthesis</keyword>
<keyword evidence="5" id="KW-0157">Chromophore</keyword>
<dbReference type="RefSeq" id="XP_005766480.1">
    <property type="nucleotide sequence ID" value="XM_005766423.1"/>
</dbReference>
<dbReference type="GO" id="GO:0016020">
    <property type="term" value="C:membrane"/>
    <property type="evidence" value="ECO:0007669"/>
    <property type="project" value="InterPro"/>
</dbReference>
<keyword evidence="7" id="KW-1185">Reference proteome</keyword>
<evidence type="ECO:0000313" key="7">
    <source>
        <dbReference type="Proteomes" id="UP000013827"/>
    </source>
</evidence>
<feature type="binding site" evidence="5">
    <location>
        <position position="78"/>
    </location>
    <ligand>
        <name>chlorophyll a</name>
        <dbReference type="ChEBI" id="CHEBI:58416"/>
        <label>1</label>
    </ligand>
</feature>
<protein>
    <recommendedName>
        <fullName evidence="8">Light harvesting protein</fullName>
    </recommendedName>
</protein>
<evidence type="ECO:0008006" key="8">
    <source>
        <dbReference type="Google" id="ProtNLM"/>
    </source>
</evidence>
<dbReference type="Pfam" id="PF00504">
    <property type="entry name" value="Chloroa_b-bind"/>
    <property type="match status" value="1"/>
</dbReference>